<evidence type="ECO:0000313" key="1">
    <source>
        <dbReference type="EMBL" id="EAR26927.1"/>
    </source>
</evidence>
<dbReference type="InterPro" id="IPR015943">
    <property type="entry name" value="WD40/YVTN_repeat-like_dom_sf"/>
</dbReference>
<gene>
    <name evidence="1" type="ORF">PTD2_10113</name>
</gene>
<evidence type="ECO:0000313" key="2">
    <source>
        <dbReference type="Proteomes" id="UP000006201"/>
    </source>
</evidence>
<dbReference type="STRING" id="87626.PTD2_10113"/>
<dbReference type="SUPFAM" id="SSF51004">
    <property type="entry name" value="C-terminal (heme d1) domain of cytochrome cd1-nitrite reductase"/>
    <property type="match status" value="1"/>
</dbReference>
<sequence length="428" mass="48093">MYLKRFKLTSLVCTLTLLTACNSEIDKMAAEQAKQKDNDHKHETISSKGRLAISHAEHATLSMFELDKNQLLDTFNTTHIIDGLYASPGLRYAVAVQRANDLVEFIDGGLYQEDHGDHDHSYQTDPSMISFNISQAKPTHFDVNEDRASLFIDGDNSLNIPAGFLILDDHAIEQGKIVAEHTFENAMHGTAQLREDFVLTTHRSEAATNTLPDFVDLYHQHGDHFHQEQRFELNCPSLHGSAQNQDHIAFGCSDGVLVVTQSGENFTNSKIANLTNMPAGARIGSLKSSHDSPLFIGNAQRNYFYFIDPENQQMSEITWRENDSISVIASIAEQEEGHLYVIDSEGYLSIFAAEEKWQVTARFKVLSQTDDTFNLAYSHADETLFIAAKQQQKIIAVDLHDQKASTLLELDFEPNKITWLGIAQEHDH</sequence>
<organism evidence="1 2">
    <name type="scientific">Pseudoalteromonas tunicata D2</name>
    <dbReference type="NCBI Taxonomy" id="87626"/>
    <lineage>
        <taxon>Bacteria</taxon>
        <taxon>Pseudomonadati</taxon>
        <taxon>Pseudomonadota</taxon>
        <taxon>Gammaproteobacteria</taxon>
        <taxon>Alteromonadales</taxon>
        <taxon>Pseudoalteromonadaceae</taxon>
        <taxon>Pseudoalteromonas</taxon>
    </lineage>
</organism>
<dbReference type="Gene3D" id="2.130.10.10">
    <property type="entry name" value="YVTN repeat-like/Quinoprotein amine dehydrogenase"/>
    <property type="match status" value="1"/>
</dbReference>
<dbReference type="PROSITE" id="PS51257">
    <property type="entry name" value="PROKAR_LIPOPROTEIN"/>
    <property type="match status" value="1"/>
</dbReference>
<proteinExistence type="predicted"/>
<dbReference type="EMBL" id="AAOH01000008">
    <property type="protein sequence ID" value="EAR26927.1"/>
    <property type="molecule type" value="Genomic_DNA"/>
</dbReference>
<protein>
    <submittedName>
        <fullName evidence="1">Putative lipoprotein</fullName>
    </submittedName>
</protein>
<dbReference type="OrthoDB" id="60524at2"/>
<dbReference type="Proteomes" id="UP000006201">
    <property type="component" value="Unassembled WGS sequence"/>
</dbReference>
<name>A4CEB5_9GAMM</name>
<dbReference type="HOGENOM" id="CLU_046994_0_0_6"/>
<dbReference type="eggNOG" id="COG3391">
    <property type="taxonomic scope" value="Bacteria"/>
</dbReference>
<dbReference type="InterPro" id="IPR011048">
    <property type="entry name" value="Haem_d1_sf"/>
</dbReference>
<dbReference type="AlphaFoldDB" id="A4CEB5"/>
<keyword evidence="2" id="KW-1185">Reference proteome</keyword>
<comment type="caution">
    <text evidence="1">The sequence shown here is derived from an EMBL/GenBank/DDBJ whole genome shotgun (WGS) entry which is preliminary data.</text>
</comment>
<reference evidence="1 2" key="1">
    <citation type="submission" date="2006-02" db="EMBL/GenBank/DDBJ databases">
        <authorList>
            <person name="Moran M.A."/>
            <person name="Kjelleberg S."/>
            <person name="Egan S."/>
            <person name="Saunders N."/>
            <person name="Thomas T."/>
            <person name="Ferriera S."/>
            <person name="Johnson J."/>
            <person name="Kravitz S."/>
            <person name="Halpern A."/>
            <person name="Remington K."/>
            <person name="Beeson K."/>
            <person name="Tran B."/>
            <person name="Rogers Y.-H."/>
            <person name="Friedman R."/>
            <person name="Venter J.C."/>
        </authorList>
    </citation>
    <scope>NUCLEOTIDE SEQUENCE [LARGE SCALE GENOMIC DNA]</scope>
    <source>
        <strain evidence="1 2">D2</strain>
    </source>
</reference>
<keyword evidence="1" id="KW-0449">Lipoprotein</keyword>
<accession>A4CEB5</accession>
<dbReference type="RefSeq" id="WP_009839170.1">
    <property type="nucleotide sequence ID" value="NZ_AAOH01000008.1"/>
</dbReference>